<evidence type="ECO:0000256" key="6">
    <source>
        <dbReference type="ARBA" id="ARBA00011893"/>
    </source>
</evidence>
<dbReference type="GO" id="GO:0003999">
    <property type="term" value="F:adenine phosphoribosyltransferase activity"/>
    <property type="evidence" value="ECO:0007669"/>
    <property type="project" value="UniProtKB-UniRule"/>
</dbReference>
<dbReference type="InterPro" id="IPR005764">
    <property type="entry name" value="Ade_phspho_trans"/>
</dbReference>
<dbReference type="InterPro" id="IPR000836">
    <property type="entry name" value="PRTase_dom"/>
</dbReference>
<evidence type="ECO:0000256" key="1">
    <source>
        <dbReference type="ARBA" id="ARBA00000868"/>
    </source>
</evidence>
<dbReference type="NCBIfam" id="NF002636">
    <property type="entry name" value="PRK02304.1-5"/>
    <property type="match status" value="1"/>
</dbReference>
<dbReference type="OrthoDB" id="9803963at2"/>
<dbReference type="FunFam" id="3.40.50.2020:FF:000021">
    <property type="entry name" value="Adenine phosphoribosyltransferase"/>
    <property type="match status" value="1"/>
</dbReference>
<sequence>MCNTAPRRAWTDLVRDVPDFPKPGIRFKDITPALADPQGLAQVVEALIAPWHGAGVQAVVGIEARGFILGAAMAQALGAGFVAMRKPGKLPARTLSQSYGLEYGKDCLEVHEDALPAGTRVVIVDDVLATGGTLGAALALCARLRLDVQGIGVLIELEALAGRARLPAQVRIETALRV</sequence>
<name>A0A4Q1JY02_9GAMM</name>
<comment type="subcellular location">
    <subcellularLocation>
        <location evidence="3 11">Cytoplasm</location>
    </subcellularLocation>
</comment>
<evidence type="ECO:0000256" key="7">
    <source>
        <dbReference type="ARBA" id="ARBA00022490"/>
    </source>
</evidence>
<feature type="domain" description="Phosphoribosyltransferase" evidence="12">
    <location>
        <begin position="41"/>
        <end position="155"/>
    </location>
</feature>
<dbReference type="GO" id="GO:0006168">
    <property type="term" value="P:adenine salvage"/>
    <property type="evidence" value="ECO:0007669"/>
    <property type="project" value="InterPro"/>
</dbReference>
<evidence type="ECO:0000256" key="11">
    <source>
        <dbReference type="HAMAP-Rule" id="MF_00004"/>
    </source>
</evidence>
<evidence type="ECO:0000256" key="5">
    <source>
        <dbReference type="ARBA" id="ARBA00008391"/>
    </source>
</evidence>
<accession>A0A4Q1JY02</accession>
<comment type="pathway">
    <text evidence="4 11">Purine metabolism; AMP biosynthesis via salvage pathway; AMP from adenine: step 1/1.</text>
</comment>
<keyword evidence="9 11" id="KW-0808">Transferase</keyword>
<dbReference type="CDD" id="cd06223">
    <property type="entry name" value="PRTases_typeI"/>
    <property type="match status" value="1"/>
</dbReference>
<dbReference type="GO" id="GO:0006166">
    <property type="term" value="P:purine ribonucleoside salvage"/>
    <property type="evidence" value="ECO:0007669"/>
    <property type="project" value="UniProtKB-UniRule"/>
</dbReference>
<keyword evidence="14" id="KW-1185">Reference proteome</keyword>
<dbReference type="GO" id="GO:0044209">
    <property type="term" value="P:AMP salvage"/>
    <property type="evidence" value="ECO:0007669"/>
    <property type="project" value="UniProtKB-UniRule"/>
</dbReference>
<evidence type="ECO:0000256" key="2">
    <source>
        <dbReference type="ARBA" id="ARBA00003968"/>
    </source>
</evidence>
<dbReference type="GO" id="GO:0002055">
    <property type="term" value="F:adenine binding"/>
    <property type="evidence" value="ECO:0007669"/>
    <property type="project" value="TreeGrafter"/>
</dbReference>
<organism evidence="13 14">
    <name type="scientific">Pseudoxanthomonas composti</name>
    <dbReference type="NCBI Taxonomy" id="2137479"/>
    <lineage>
        <taxon>Bacteria</taxon>
        <taxon>Pseudomonadati</taxon>
        <taxon>Pseudomonadota</taxon>
        <taxon>Gammaproteobacteria</taxon>
        <taxon>Lysobacterales</taxon>
        <taxon>Lysobacteraceae</taxon>
        <taxon>Pseudoxanthomonas</taxon>
    </lineage>
</organism>
<dbReference type="UniPathway" id="UPA00588">
    <property type="reaction ID" value="UER00646"/>
</dbReference>
<comment type="catalytic activity">
    <reaction evidence="1 11">
        <text>AMP + diphosphate = 5-phospho-alpha-D-ribose 1-diphosphate + adenine</text>
        <dbReference type="Rhea" id="RHEA:16609"/>
        <dbReference type="ChEBI" id="CHEBI:16708"/>
        <dbReference type="ChEBI" id="CHEBI:33019"/>
        <dbReference type="ChEBI" id="CHEBI:58017"/>
        <dbReference type="ChEBI" id="CHEBI:456215"/>
        <dbReference type="EC" id="2.4.2.7"/>
    </reaction>
</comment>
<keyword evidence="10 11" id="KW-0660">Purine salvage</keyword>
<protein>
    <recommendedName>
        <fullName evidence="6 11">Adenine phosphoribosyltransferase</fullName>
        <shortName evidence="11">APRT</shortName>
        <ecNumber evidence="6 11">2.4.2.7</ecNumber>
    </recommendedName>
</protein>
<dbReference type="InterPro" id="IPR029057">
    <property type="entry name" value="PRTase-like"/>
</dbReference>
<evidence type="ECO:0000313" key="13">
    <source>
        <dbReference type="EMBL" id="RXR07200.1"/>
    </source>
</evidence>
<dbReference type="Gene3D" id="3.40.50.2020">
    <property type="match status" value="1"/>
</dbReference>
<dbReference type="PANTHER" id="PTHR32315">
    <property type="entry name" value="ADENINE PHOSPHORIBOSYLTRANSFERASE"/>
    <property type="match status" value="1"/>
</dbReference>
<evidence type="ECO:0000256" key="9">
    <source>
        <dbReference type="ARBA" id="ARBA00022679"/>
    </source>
</evidence>
<evidence type="ECO:0000256" key="10">
    <source>
        <dbReference type="ARBA" id="ARBA00022726"/>
    </source>
</evidence>
<dbReference type="NCBIfam" id="TIGR01090">
    <property type="entry name" value="apt"/>
    <property type="match status" value="1"/>
</dbReference>
<keyword evidence="8 11" id="KW-0328">Glycosyltransferase</keyword>
<comment type="similarity">
    <text evidence="5 11">Belongs to the purine/pyrimidine phosphoribosyltransferase family.</text>
</comment>
<dbReference type="EMBL" id="SAWZ01000002">
    <property type="protein sequence ID" value="RXR07200.1"/>
    <property type="molecule type" value="Genomic_DNA"/>
</dbReference>
<dbReference type="EC" id="2.4.2.7" evidence="6 11"/>
<reference evidence="13 14" key="1">
    <citation type="submission" date="2019-01" db="EMBL/GenBank/DDBJ databases">
        <title>Pseudoxanthomonas composti sp. nov., isolated from compost.</title>
        <authorList>
            <person name="Yang G."/>
        </authorList>
    </citation>
    <scope>NUCLEOTIDE SEQUENCE [LARGE SCALE GENOMIC DNA]</scope>
    <source>
        <strain evidence="13 14">GSS15</strain>
    </source>
</reference>
<dbReference type="Proteomes" id="UP000289784">
    <property type="component" value="Unassembled WGS sequence"/>
</dbReference>
<keyword evidence="7 11" id="KW-0963">Cytoplasm</keyword>
<dbReference type="Pfam" id="PF00156">
    <property type="entry name" value="Pribosyltran"/>
    <property type="match status" value="1"/>
</dbReference>
<evidence type="ECO:0000259" key="12">
    <source>
        <dbReference type="Pfam" id="PF00156"/>
    </source>
</evidence>
<comment type="caution">
    <text evidence="13">The sequence shown here is derived from an EMBL/GenBank/DDBJ whole genome shotgun (WGS) entry which is preliminary data.</text>
</comment>
<dbReference type="RefSeq" id="WP_129470015.1">
    <property type="nucleotide sequence ID" value="NZ_SAWZ01000002.1"/>
</dbReference>
<evidence type="ECO:0000313" key="14">
    <source>
        <dbReference type="Proteomes" id="UP000289784"/>
    </source>
</evidence>
<gene>
    <name evidence="11" type="primary">apt</name>
    <name evidence="13" type="ORF">EPA99_04570</name>
</gene>
<evidence type="ECO:0000256" key="3">
    <source>
        <dbReference type="ARBA" id="ARBA00004496"/>
    </source>
</evidence>
<dbReference type="NCBIfam" id="NF002634">
    <property type="entry name" value="PRK02304.1-3"/>
    <property type="match status" value="1"/>
</dbReference>
<evidence type="ECO:0000256" key="4">
    <source>
        <dbReference type="ARBA" id="ARBA00004659"/>
    </source>
</evidence>
<dbReference type="PANTHER" id="PTHR32315:SF3">
    <property type="entry name" value="ADENINE PHOSPHORIBOSYLTRANSFERASE"/>
    <property type="match status" value="1"/>
</dbReference>
<dbReference type="GO" id="GO:0016208">
    <property type="term" value="F:AMP binding"/>
    <property type="evidence" value="ECO:0007669"/>
    <property type="project" value="TreeGrafter"/>
</dbReference>
<dbReference type="SUPFAM" id="SSF53271">
    <property type="entry name" value="PRTase-like"/>
    <property type="match status" value="1"/>
</dbReference>
<comment type="function">
    <text evidence="2 11">Catalyzes a salvage reaction resulting in the formation of AMP, that is energically less costly than de novo synthesis.</text>
</comment>
<dbReference type="AlphaFoldDB" id="A0A4Q1JY02"/>
<dbReference type="InterPro" id="IPR050054">
    <property type="entry name" value="UPRTase/APRTase"/>
</dbReference>
<dbReference type="GO" id="GO:0005737">
    <property type="term" value="C:cytoplasm"/>
    <property type="evidence" value="ECO:0007669"/>
    <property type="project" value="UniProtKB-SubCell"/>
</dbReference>
<evidence type="ECO:0000256" key="8">
    <source>
        <dbReference type="ARBA" id="ARBA00022676"/>
    </source>
</evidence>
<proteinExistence type="inferred from homology"/>
<comment type="subunit">
    <text evidence="11">Homodimer.</text>
</comment>
<dbReference type="HAMAP" id="MF_00004">
    <property type="entry name" value="Aden_phosphoribosyltr"/>
    <property type="match status" value="1"/>
</dbReference>